<evidence type="ECO:0000313" key="3">
    <source>
        <dbReference type="EMBL" id="ETN83154.1"/>
    </source>
</evidence>
<proteinExistence type="inferred from homology"/>
<dbReference type="AlphaFoldDB" id="W2TNA7"/>
<protein>
    <recommendedName>
        <fullName evidence="2">Protein FMC1 homolog</fullName>
    </recommendedName>
</protein>
<keyword evidence="4" id="KW-1185">Reference proteome</keyword>
<evidence type="ECO:0000256" key="2">
    <source>
        <dbReference type="ARBA" id="ARBA00013846"/>
    </source>
</evidence>
<dbReference type="Proteomes" id="UP000053676">
    <property type="component" value="Unassembled WGS sequence"/>
</dbReference>
<dbReference type="STRING" id="51031.W2TNA7"/>
<dbReference type="KEGG" id="nai:NECAME_07570"/>
<dbReference type="OrthoDB" id="551431at2759"/>
<sequence length="104" mass="11843">MAAVSKKSAFTAFRKIVGELRKSDKSFSRNSPQFKYLVDQMREHQTTQRVYSKAPEEAEYVANLYATYLSSTRRLSELEARYKGGEKSVEDSAKLVGLSLPKKK</sequence>
<evidence type="ECO:0000313" key="4">
    <source>
        <dbReference type="Proteomes" id="UP000053676"/>
    </source>
</evidence>
<accession>W2TNA7</accession>
<name>W2TNA7_NECAM</name>
<dbReference type="GeneID" id="25347600"/>
<comment type="similarity">
    <text evidence="1">Belongs to the FMC1 family.</text>
</comment>
<dbReference type="GO" id="GO:0005739">
    <property type="term" value="C:mitochondrion"/>
    <property type="evidence" value="ECO:0007669"/>
    <property type="project" value="TreeGrafter"/>
</dbReference>
<evidence type="ECO:0000256" key="1">
    <source>
        <dbReference type="ARBA" id="ARBA00009058"/>
    </source>
</evidence>
<dbReference type="InterPro" id="IPR037667">
    <property type="entry name" value="FMC1_homologue"/>
</dbReference>
<dbReference type="CTD" id="25347600"/>
<reference evidence="4" key="1">
    <citation type="journal article" date="2014" name="Nat. Genet.">
        <title>Genome of the human hookworm Necator americanus.</title>
        <authorList>
            <person name="Tang Y.T."/>
            <person name="Gao X."/>
            <person name="Rosa B.A."/>
            <person name="Abubucker S."/>
            <person name="Hallsworth-Pepin K."/>
            <person name="Martin J."/>
            <person name="Tyagi R."/>
            <person name="Heizer E."/>
            <person name="Zhang X."/>
            <person name="Bhonagiri-Palsikar V."/>
            <person name="Minx P."/>
            <person name="Warren W.C."/>
            <person name="Wang Q."/>
            <person name="Zhan B."/>
            <person name="Hotez P.J."/>
            <person name="Sternberg P.W."/>
            <person name="Dougall A."/>
            <person name="Gaze S.T."/>
            <person name="Mulvenna J."/>
            <person name="Sotillo J."/>
            <person name="Ranganathan S."/>
            <person name="Rabelo E.M."/>
            <person name="Wilson R.K."/>
            <person name="Felgner P.L."/>
            <person name="Bethony J."/>
            <person name="Hawdon J.M."/>
            <person name="Gasser R.B."/>
            <person name="Loukas A."/>
            <person name="Mitreva M."/>
        </authorList>
    </citation>
    <scope>NUCLEOTIDE SEQUENCE [LARGE SCALE GENOMIC DNA]</scope>
</reference>
<organism evidence="3 4">
    <name type="scientific">Necator americanus</name>
    <name type="common">Human hookworm</name>
    <dbReference type="NCBI Taxonomy" id="51031"/>
    <lineage>
        <taxon>Eukaryota</taxon>
        <taxon>Metazoa</taxon>
        <taxon>Ecdysozoa</taxon>
        <taxon>Nematoda</taxon>
        <taxon>Chromadorea</taxon>
        <taxon>Rhabditida</taxon>
        <taxon>Rhabditina</taxon>
        <taxon>Rhabditomorpha</taxon>
        <taxon>Strongyloidea</taxon>
        <taxon>Ancylostomatidae</taxon>
        <taxon>Bunostominae</taxon>
        <taxon>Necator</taxon>
    </lineage>
</organism>
<dbReference type="PANTHER" id="PTHR31716">
    <property type="entry name" value="PROTEIN FMC1 HOMOLOG"/>
    <property type="match status" value="1"/>
</dbReference>
<dbReference type="PANTHER" id="PTHR31716:SF1">
    <property type="entry name" value="PROTEIN FMC1 HOMOLOG"/>
    <property type="match status" value="1"/>
</dbReference>
<dbReference type="OMA" id="QYKYLME"/>
<gene>
    <name evidence="3" type="ORF">NECAME_07570</name>
</gene>
<dbReference type="EMBL" id="KI658292">
    <property type="protein sequence ID" value="ETN83154.1"/>
    <property type="molecule type" value="Genomic_DNA"/>
</dbReference>